<gene>
    <name evidence="2" type="ORF">RU97_GL002527</name>
</gene>
<accession>A0A1L8RDD5</accession>
<feature type="region of interest" description="Disordered" evidence="1">
    <location>
        <begin position="77"/>
        <end position="97"/>
    </location>
</feature>
<reference evidence="2 3" key="1">
    <citation type="submission" date="2014-12" db="EMBL/GenBank/DDBJ databases">
        <title>Draft genome sequences of 29 type strains of Enterococci.</title>
        <authorList>
            <person name="Zhong Z."/>
            <person name="Sun Z."/>
            <person name="Liu W."/>
            <person name="Zhang W."/>
            <person name="Zhang H."/>
        </authorList>
    </citation>
    <scope>NUCLEOTIDE SEQUENCE [LARGE SCALE GENOMIC DNA]</scope>
    <source>
        <strain evidence="2 3">DSM 17029</strain>
    </source>
</reference>
<keyword evidence="3" id="KW-1185">Reference proteome</keyword>
<proteinExistence type="predicted"/>
<dbReference type="EMBL" id="JXKH01000007">
    <property type="protein sequence ID" value="OJG17737.1"/>
    <property type="molecule type" value="Genomic_DNA"/>
</dbReference>
<organism evidence="2 3">
    <name type="scientific">Enterococcus canis</name>
    <dbReference type="NCBI Taxonomy" id="214095"/>
    <lineage>
        <taxon>Bacteria</taxon>
        <taxon>Bacillati</taxon>
        <taxon>Bacillota</taxon>
        <taxon>Bacilli</taxon>
        <taxon>Lactobacillales</taxon>
        <taxon>Enterococcaceae</taxon>
        <taxon>Enterococcus</taxon>
    </lineage>
</organism>
<dbReference type="STRING" id="214095.RU97_GL002527"/>
<name>A0A1L8RDD5_9ENTE</name>
<protein>
    <submittedName>
        <fullName evidence="2">Uncharacterized protein</fullName>
    </submittedName>
</protein>
<evidence type="ECO:0000313" key="2">
    <source>
        <dbReference type="EMBL" id="OJG17737.1"/>
    </source>
</evidence>
<sequence>MISMAHTLRKEWEKLFGKKHDLDSLKTSKVDQDGHFISDAGIKTEVLGHHDVDSLNRMMTSDWSAFLDGSDVFSELDEQEQNELRSNGPAYDEYNGD</sequence>
<dbReference type="Proteomes" id="UP000181884">
    <property type="component" value="Unassembled WGS sequence"/>
</dbReference>
<comment type="caution">
    <text evidence="2">The sequence shown here is derived from an EMBL/GenBank/DDBJ whole genome shotgun (WGS) entry which is preliminary data.</text>
</comment>
<evidence type="ECO:0000256" key="1">
    <source>
        <dbReference type="SAM" id="MobiDB-lite"/>
    </source>
</evidence>
<dbReference type="AlphaFoldDB" id="A0A1L8RDD5"/>
<evidence type="ECO:0000313" key="3">
    <source>
        <dbReference type="Proteomes" id="UP000181884"/>
    </source>
</evidence>